<feature type="compositionally biased region" description="Basic and acidic residues" evidence="1">
    <location>
        <begin position="9"/>
        <end position="24"/>
    </location>
</feature>
<feature type="region of interest" description="Disordered" evidence="1">
    <location>
        <begin position="1"/>
        <end position="51"/>
    </location>
</feature>
<dbReference type="Proteomes" id="UP000245946">
    <property type="component" value="Unassembled WGS sequence"/>
</dbReference>
<keyword evidence="3" id="KW-1185">Reference proteome</keyword>
<reference evidence="2 3" key="1">
    <citation type="journal article" date="2018" name="Mol. Biol. Evol.">
        <title>Broad Genomic Sampling Reveals a Smut Pathogenic Ancestry of the Fungal Clade Ustilaginomycotina.</title>
        <authorList>
            <person name="Kijpornyongpan T."/>
            <person name="Mondo S.J."/>
            <person name="Barry K."/>
            <person name="Sandor L."/>
            <person name="Lee J."/>
            <person name="Lipzen A."/>
            <person name="Pangilinan J."/>
            <person name="LaButti K."/>
            <person name="Hainaut M."/>
            <person name="Henrissat B."/>
            <person name="Grigoriev I.V."/>
            <person name="Spatafora J.W."/>
            <person name="Aime M.C."/>
        </authorList>
    </citation>
    <scope>NUCLEOTIDE SEQUENCE [LARGE SCALE GENOMIC DNA]</scope>
    <source>
        <strain evidence="2 3">MCA 4186</strain>
    </source>
</reference>
<evidence type="ECO:0000313" key="2">
    <source>
        <dbReference type="EMBL" id="PWN97411.1"/>
    </source>
</evidence>
<organism evidence="2 3">
    <name type="scientific">Tilletiopsis washingtonensis</name>
    <dbReference type="NCBI Taxonomy" id="58919"/>
    <lineage>
        <taxon>Eukaryota</taxon>
        <taxon>Fungi</taxon>
        <taxon>Dikarya</taxon>
        <taxon>Basidiomycota</taxon>
        <taxon>Ustilaginomycotina</taxon>
        <taxon>Exobasidiomycetes</taxon>
        <taxon>Entylomatales</taxon>
        <taxon>Entylomatales incertae sedis</taxon>
        <taxon>Tilletiopsis</taxon>
    </lineage>
</organism>
<name>A0A316Z768_9BASI</name>
<dbReference type="RefSeq" id="XP_025597690.1">
    <property type="nucleotide sequence ID" value="XM_025742656.1"/>
</dbReference>
<dbReference type="OrthoDB" id="3358841at2759"/>
<gene>
    <name evidence="2" type="ORF">FA09DRAFT_330574</name>
</gene>
<dbReference type="GeneID" id="37270200"/>
<feature type="compositionally biased region" description="Basic and acidic residues" evidence="1">
    <location>
        <begin position="38"/>
        <end position="51"/>
    </location>
</feature>
<dbReference type="EMBL" id="KZ819295">
    <property type="protein sequence ID" value="PWN97411.1"/>
    <property type="molecule type" value="Genomic_DNA"/>
</dbReference>
<dbReference type="AlphaFoldDB" id="A0A316Z768"/>
<evidence type="ECO:0000256" key="1">
    <source>
        <dbReference type="SAM" id="MobiDB-lite"/>
    </source>
</evidence>
<sequence>MQTTFNETAKPEAARIAENEKRAAAGEPQIPGAAGRESIPDKSVEREWAAS</sequence>
<proteinExistence type="predicted"/>
<accession>A0A316Z768</accession>
<protein>
    <submittedName>
        <fullName evidence="2">Uncharacterized protein</fullName>
    </submittedName>
</protein>
<evidence type="ECO:0000313" key="3">
    <source>
        <dbReference type="Proteomes" id="UP000245946"/>
    </source>
</evidence>